<evidence type="ECO:0000313" key="3">
    <source>
        <dbReference type="Proteomes" id="UP000436088"/>
    </source>
</evidence>
<accession>A0A6A3APP6</accession>
<sequence length="185" mass="19844">MLPKANGDENKSEAKDDEGKHIEGGSSPNNDENKSEVKDEGKHSESDNSLNVSLPNKTNTTDFVDQASSNSAEASKETSNMDSKANTEMPGSLQNGTSAQVDASKIEMVDSITTESWNSTNTESGMSDDNPRIKATAEGHNSKSSTTKENTDSTQNEKEEGDDEARGENESSDTSISNETGWRSQ</sequence>
<feature type="compositionally biased region" description="Polar residues" evidence="1">
    <location>
        <begin position="92"/>
        <end position="101"/>
    </location>
</feature>
<proteinExistence type="predicted"/>
<feature type="compositionally biased region" description="Polar residues" evidence="1">
    <location>
        <begin position="172"/>
        <end position="185"/>
    </location>
</feature>
<dbReference type="Proteomes" id="UP000436088">
    <property type="component" value="Unassembled WGS sequence"/>
</dbReference>
<feature type="compositionally biased region" description="Low complexity" evidence="1">
    <location>
        <begin position="111"/>
        <end position="124"/>
    </location>
</feature>
<comment type="caution">
    <text evidence="2">The sequence shown here is derived from an EMBL/GenBank/DDBJ whole genome shotgun (WGS) entry which is preliminary data.</text>
</comment>
<evidence type="ECO:0000256" key="1">
    <source>
        <dbReference type="SAM" id="MobiDB-lite"/>
    </source>
</evidence>
<gene>
    <name evidence="2" type="ORF">F3Y22_tig00110391pilonHSYRG00086</name>
</gene>
<feature type="region of interest" description="Disordered" evidence="1">
    <location>
        <begin position="1"/>
        <end position="185"/>
    </location>
</feature>
<dbReference type="AlphaFoldDB" id="A0A6A3APP6"/>
<reference evidence="2" key="1">
    <citation type="submission" date="2019-09" db="EMBL/GenBank/DDBJ databases">
        <title>Draft genome information of white flower Hibiscus syriacus.</title>
        <authorList>
            <person name="Kim Y.-M."/>
        </authorList>
    </citation>
    <scope>NUCLEOTIDE SEQUENCE [LARGE SCALE GENOMIC DNA]</scope>
    <source>
        <strain evidence="2">YM2019G1</strain>
    </source>
</reference>
<name>A0A6A3APP6_HIBSY</name>
<organism evidence="2 3">
    <name type="scientific">Hibiscus syriacus</name>
    <name type="common">Rose of Sharon</name>
    <dbReference type="NCBI Taxonomy" id="106335"/>
    <lineage>
        <taxon>Eukaryota</taxon>
        <taxon>Viridiplantae</taxon>
        <taxon>Streptophyta</taxon>
        <taxon>Embryophyta</taxon>
        <taxon>Tracheophyta</taxon>
        <taxon>Spermatophyta</taxon>
        <taxon>Magnoliopsida</taxon>
        <taxon>eudicotyledons</taxon>
        <taxon>Gunneridae</taxon>
        <taxon>Pentapetalae</taxon>
        <taxon>rosids</taxon>
        <taxon>malvids</taxon>
        <taxon>Malvales</taxon>
        <taxon>Malvaceae</taxon>
        <taxon>Malvoideae</taxon>
        <taxon>Hibiscus</taxon>
    </lineage>
</organism>
<feature type="compositionally biased region" description="Polar residues" evidence="1">
    <location>
        <begin position="47"/>
        <end position="86"/>
    </location>
</feature>
<dbReference type="EMBL" id="VEPZ02000968">
    <property type="protein sequence ID" value="KAE8706621.1"/>
    <property type="molecule type" value="Genomic_DNA"/>
</dbReference>
<feature type="compositionally biased region" description="Basic and acidic residues" evidence="1">
    <location>
        <begin position="129"/>
        <end position="141"/>
    </location>
</feature>
<protein>
    <submittedName>
        <fullName evidence="2">Uncharacterized protein</fullName>
    </submittedName>
</protein>
<feature type="compositionally biased region" description="Basic and acidic residues" evidence="1">
    <location>
        <begin position="1"/>
        <end position="23"/>
    </location>
</feature>
<evidence type="ECO:0000313" key="2">
    <source>
        <dbReference type="EMBL" id="KAE8706621.1"/>
    </source>
</evidence>
<feature type="compositionally biased region" description="Basic and acidic residues" evidence="1">
    <location>
        <begin position="31"/>
        <end position="46"/>
    </location>
</feature>
<feature type="compositionally biased region" description="Basic and acidic residues" evidence="1">
    <location>
        <begin position="149"/>
        <end position="169"/>
    </location>
</feature>
<keyword evidence="3" id="KW-1185">Reference proteome</keyword>